<dbReference type="EMBL" id="UFSB01000001">
    <property type="protein sequence ID" value="SUU38753.1"/>
    <property type="molecule type" value="Genomic_DNA"/>
</dbReference>
<dbReference type="AlphaFoldDB" id="A0A263H9T3"/>
<dbReference type="REBASE" id="377971">
    <property type="entry name" value="M2.Ase10851ORF2246P"/>
</dbReference>
<dbReference type="Gene3D" id="3.40.50.150">
    <property type="entry name" value="Vaccinia Virus protein VP39"/>
    <property type="match status" value="1"/>
</dbReference>
<keyword evidence="9" id="KW-0378">Hydrolase</keyword>
<evidence type="ECO:0000256" key="5">
    <source>
        <dbReference type="ARBA" id="ARBA00022747"/>
    </source>
</evidence>
<dbReference type="SUPFAM" id="SSF53335">
    <property type="entry name" value="S-adenosyl-L-methionine-dependent methyltransferases"/>
    <property type="match status" value="1"/>
</dbReference>
<keyword evidence="2 10" id="KW-0489">Methyltransferase</keyword>
<dbReference type="GO" id="GO:0032259">
    <property type="term" value="P:methylation"/>
    <property type="evidence" value="ECO:0007669"/>
    <property type="project" value="UniProtKB-KW"/>
</dbReference>
<keyword evidence="6" id="KW-0238">DNA-binding</keyword>
<dbReference type="PROSITE" id="PS00092">
    <property type="entry name" value="N6_MTASE"/>
    <property type="match status" value="1"/>
</dbReference>
<evidence type="ECO:0000256" key="2">
    <source>
        <dbReference type="ARBA" id="ARBA00022603"/>
    </source>
</evidence>
<evidence type="ECO:0000256" key="4">
    <source>
        <dbReference type="ARBA" id="ARBA00022691"/>
    </source>
</evidence>
<dbReference type="GO" id="GO:0004519">
    <property type="term" value="F:endonuclease activity"/>
    <property type="evidence" value="ECO:0007669"/>
    <property type="project" value="UniProtKB-KW"/>
</dbReference>
<sequence length="529" mass="60839">MHNLSINYNPDVLSCLANLSNDEVFTSPELANRMLDLLPQELFSSKTSTFLDPATKSGVFLREIAKRLIKGLENEIPDLQTRINHIFTKQIFGLGITELTSLLARRSLYCSRSANHQYALCTEFDDPQGNIFYSPLQHSWENGRCLHCGVSQQLYDRESHLESHAYAFIHQPIQEIIPNCPMKFDVIIGNPPYQLSVGNDGGNSSKAKSIYHQFIETAIKLSPTYISMITPSRWMTKSTEGIPAEWVDEIISSNKFKIIHDFETSHICFPGISIEGGVNYFLWERNYEGKCDYYYHLNADEVFHRFDYLDTGNSGIVIRDPRTFGVINKIAEQHGNYFLEEMENFSSLVSPKDFFTNKQNLTSKWSGYSKKQTSQSDIKYYLNKTLEDCGFGWVRTDQIPKNLLSKNLHKVYIPAANGSKDIVLGKPFYGEPNSVCSQTYLVIGYNPEIHSLTKEECENIISYIQTRFFRYLVSVKKKTQNGPRGVYQFVPMQDFSKPWTDKELYEKYQLTKDEIQYIESMIRPMGAAE</sequence>
<keyword evidence="9" id="KW-0540">Nuclease</keyword>
<dbReference type="PANTHER" id="PTHR33841:SF6">
    <property type="entry name" value="TYPE II METHYLTRANSFERASE M.HINDII"/>
    <property type="match status" value="1"/>
</dbReference>
<dbReference type="InterPro" id="IPR002052">
    <property type="entry name" value="DNA_methylase_N6_adenine_CS"/>
</dbReference>
<evidence type="ECO:0000256" key="1">
    <source>
        <dbReference type="ARBA" id="ARBA00011900"/>
    </source>
</evidence>
<feature type="domain" description="Type II methyltransferase M.TaqI-like" evidence="8">
    <location>
        <begin position="89"/>
        <end position="267"/>
    </location>
</feature>
<dbReference type="PANTHER" id="PTHR33841">
    <property type="entry name" value="DNA METHYLTRANSFERASE YEEA-RELATED"/>
    <property type="match status" value="1"/>
</dbReference>
<keyword evidence="9" id="KW-0255">Endonuclease</keyword>
<evidence type="ECO:0000259" key="8">
    <source>
        <dbReference type="Pfam" id="PF07669"/>
    </source>
</evidence>
<evidence type="ECO:0000256" key="3">
    <source>
        <dbReference type="ARBA" id="ARBA00022679"/>
    </source>
</evidence>
<dbReference type="PRINTS" id="PR00507">
    <property type="entry name" value="N12N6MTFRASE"/>
</dbReference>
<keyword evidence="11" id="KW-1185">Reference proteome</keyword>
<dbReference type="Pfam" id="PF07669">
    <property type="entry name" value="Eco57I"/>
    <property type="match status" value="1"/>
</dbReference>
<evidence type="ECO:0000313" key="12">
    <source>
        <dbReference type="Proteomes" id="UP000254507"/>
    </source>
</evidence>
<keyword evidence="3" id="KW-0808">Transferase</keyword>
<name>A0A263H9T3_9PAST</name>
<keyword evidence="5" id="KW-0680">Restriction system</keyword>
<dbReference type="OrthoDB" id="9782445at2"/>
<dbReference type="InParanoid" id="A0A263H9T3"/>
<dbReference type="Proteomes" id="UP000215738">
    <property type="component" value="Unassembled WGS sequence"/>
</dbReference>
<dbReference type="GO" id="GO:0009007">
    <property type="term" value="F:site-specific DNA-methyltransferase (adenine-specific) activity"/>
    <property type="evidence" value="ECO:0007669"/>
    <property type="project" value="UniProtKB-EC"/>
</dbReference>
<evidence type="ECO:0000256" key="7">
    <source>
        <dbReference type="ARBA" id="ARBA00047942"/>
    </source>
</evidence>
<accession>A0A263H9T3</accession>
<dbReference type="InterPro" id="IPR050953">
    <property type="entry name" value="N4_N6_ade-DNA_methylase"/>
</dbReference>
<comment type="catalytic activity">
    <reaction evidence="7">
        <text>a 2'-deoxyadenosine in DNA + S-adenosyl-L-methionine = an N(6)-methyl-2'-deoxyadenosine in DNA + S-adenosyl-L-homocysteine + H(+)</text>
        <dbReference type="Rhea" id="RHEA:15197"/>
        <dbReference type="Rhea" id="RHEA-COMP:12418"/>
        <dbReference type="Rhea" id="RHEA-COMP:12419"/>
        <dbReference type="ChEBI" id="CHEBI:15378"/>
        <dbReference type="ChEBI" id="CHEBI:57856"/>
        <dbReference type="ChEBI" id="CHEBI:59789"/>
        <dbReference type="ChEBI" id="CHEBI:90615"/>
        <dbReference type="ChEBI" id="CHEBI:90616"/>
        <dbReference type="EC" id="2.1.1.72"/>
    </reaction>
</comment>
<gene>
    <name evidence="9" type="ORF">CFY87_10365</name>
    <name evidence="10" type="ORF">NCTC10851_02247</name>
</gene>
<evidence type="ECO:0000313" key="11">
    <source>
        <dbReference type="Proteomes" id="UP000215738"/>
    </source>
</evidence>
<evidence type="ECO:0000313" key="9">
    <source>
        <dbReference type="EMBL" id="OZN24210.1"/>
    </source>
</evidence>
<evidence type="ECO:0000256" key="6">
    <source>
        <dbReference type="ARBA" id="ARBA00023125"/>
    </source>
</evidence>
<organism evidence="10 12">
    <name type="scientific">Actinobacillus seminis</name>
    <dbReference type="NCBI Taxonomy" id="722"/>
    <lineage>
        <taxon>Bacteria</taxon>
        <taxon>Pseudomonadati</taxon>
        <taxon>Pseudomonadota</taxon>
        <taxon>Gammaproteobacteria</taxon>
        <taxon>Pasteurellales</taxon>
        <taxon>Pasteurellaceae</taxon>
        <taxon>Actinobacillus</taxon>
    </lineage>
</organism>
<reference evidence="9 11" key="1">
    <citation type="submission" date="2017-07" db="EMBL/GenBank/DDBJ databases">
        <title>Virulence factors identified in Actinobacillus seminis.</title>
        <authorList>
            <person name="Negrete-Abascal E."/>
            <person name="Vaca-Pacheco S."/>
            <person name="Montes-Garcia F."/>
            <person name="Leyto-Gil A.M."/>
            <person name="Fragoso-Garcia E."/>
            <person name="Carvente-Garcia R."/>
            <person name="Perez-Agueros S."/>
            <person name="Castelan-Sanchez H.G."/>
            <person name="Garcia-Molina A."/>
            <person name="Villamar T.E."/>
            <person name="Vazquez-Cruz C."/>
        </authorList>
    </citation>
    <scope>NUCLEOTIDE SEQUENCE [LARGE SCALE GENOMIC DNA]</scope>
    <source>
        <strain evidence="9 11">ATCC 15768</strain>
    </source>
</reference>
<dbReference type="Proteomes" id="UP000254507">
    <property type="component" value="Unassembled WGS sequence"/>
</dbReference>
<dbReference type="GO" id="GO:0003677">
    <property type="term" value="F:DNA binding"/>
    <property type="evidence" value="ECO:0007669"/>
    <property type="project" value="UniProtKB-KW"/>
</dbReference>
<keyword evidence="4" id="KW-0949">S-adenosyl-L-methionine</keyword>
<dbReference type="REBASE" id="245604">
    <property type="entry name" value="M2.Ase15768ORF10360P"/>
</dbReference>
<dbReference type="GO" id="GO:0009307">
    <property type="term" value="P:DNA restriction-modification system"/>
    <property type="evidence" value="ECO:0007669"/>
    <property type="project" value="UniProtKB-KW"/>
</dbReference>
<dbReference type="InterPro" id="IPR011639">
    <property type="entry name" value="MethylTrfase_TaqI-like_dom"/>
</dbReference>
<protein>
    <recommendedName>
        <fullName evidence="1">site-specific DNA-methyltransferase (adenine-specific)</fullName>
        <ecNumber evidence="1">2.1.1.72</ecNumber>
    </recommendedName>
</protein>
<reference evidence="10 12" key="2">
    <citation type="submission" date="2018-06" db="EMBL/GenBank/DDBJ databases">
        <authorList>
            <consortium name="Pathogen Informatics"/>
            <person name="Doyle S."/>
        </authorList>
    </citation>
    <scope>NUCLEOTIDE SEQUENCE [LARGE SCALE GENOMIC DNA]</scope>
    <source>
        <strain evidence="10 12">NCTC10851</strain>
    </source>
</reference>
<dbReference type="InterPro" id="IPR029063">
    <property type="entry name" value="SAM-dependent_MTases_sf"/>
</dbReference>
<dbReference type="EC" id="2.1.1.72" evidence="1"/>
<proteinExistence type="predicted"/>
<evidence type="ECO:0000313" key="10">
    <source>
        <dbReference type="EMBL" id="SUU38753.1"/>
    </source>
</evidence>
<dbReference type="EMBL" id="NLFK01000012">
    <property type="protein sequence ID" value="OZN24210.1"/>
    <property type="molecule type" value="Genomic_DNA"/>
</dbReference>